<dbReference type="OrthoDB" id="236568at2"/>
<dbReference type="RefSeq" id="WP_116304050.1">
    <property type="nucleotide sequence ID" value="NZ_NFZV01000038.1"/>
</dbReference>
<dbReference type="GO" id="GO:0000156">
    <property type="term" value="F:phosphorelay response regulator activity"/>
    <property type="evidence" value="ECO:0007669"/>
    <property type="project" value="InterPro"/>
</dbReference>
<dbReference type="PANTHER" id="PTHR37299">
    <property type="entry name" value="TRANSCRIPTIONAL REGULATOR-RELATED"/>
    <property type="match status" value="1"/>
</dbReference>
<feature type="domain" description="HTH LytTR-type" evidence="4">
    <location>
        <begin position="151"/>
        <end position="253"/>
    </location>
</feature>
<dbReference type="InterPro" id="IPR001789">
    <property type="entry name" value="Sig_transdc_resp-reg_receiver"/>
</dbReference>
<keyword evidence="1" id="KW-0902">Two-component regulatory system</keyword>
<dbReference type="InterPro" id="IPR007492">
    <property type="entry name" value="LytTR_DNA-bd_dom"/>
</dbReference>
<gene>
    <name evidence="5" type="ORF">CAL65_21375</name>
</gene>
<dbReference type="InterPro" id="IPR011006">
    <property type="entry name" value="CheY-like_superfamily"/>
</dbReference>
<feature type="modified residue" description="4-aspartylphosphate" evidence="2">
    <location>
        <position position="56"/>
    </location>
</feature>
<evidence type="ECO:0000313" key="5">
    <source>
        <dbReference type="EMBL" id="RFA31792.1"/>
    </source>
</evidence>
<dbReference type="PANTHER" id="PTHR37299:SF1">
    <property type="entry name" value="STAGE 0 SPORULATION PROTEIN A HOMOLOG"/>
    <property type="match status" value="1"/>
</dbReference>
<dbReference type="SUPFAM" id="SSF52172">
    <property type="entry name" value="CheY-like"/>
    <property type="match status" value="1"/>
</dbReference>
<evidence type="ECO:0008006" key="7">
    <source>
        <dbReference type="Google" id="ProtNLM"/>
    </source>
</evidence>
<dbReference type="AlphaFoldDB" id="A0A3E0WFS0"/>
<dbReference type="Gene3D" id="3.40.50.2300">
    <property type="match status" value="1"/>
</dbReference>
<evidence type="ECO:0000259" key="4">
    <source>
        <dbReference type="PROSITE" id="PS50930"/>
    </source>
</evidence>
<feature type="domain" description="Response regulatory" evidence="3">
    <location>
        <begin position="4"/>
        <end position="116"/>
    </location>
</feature>
<dbReference type="PROSITE" id="PS50110">
    <property type="entry name" value="RESPONSE_REGULATORY"/>
    <property type="match status" value="1"/>
</dbReference>
<evidence type="ECO:0000256" key="2">
    <source>
        <dbReference type="PROSITE-ProRule" id="PRU00169"/>
    </source>
</evidence>
<dbReference type="InterPro" id="IPR046947">
    <property type="entry name" value="LytR-like"/>
</dbReference>
<dbReference type="SMART" id="SM00850">
    <property type="entry name" value="LytTR"/>
    <property type="match status" value="1"/>
</dbReference>
<organism evidence="5 6">
    <name type="scientific">Alkalilimnicola ehrlichii</name>
    <dbReference type="NCBI Taxonomy" id="351052"/>
    <lineage>
        <taxon>Bacteria</taxon>
        <taxon>Pseudomonadati</taxon>
        <taxon>Pseudomonadota</taxon>
        <taxon>Gammaproteobacteria</taxon>
        <taxon>Chromatiales</taxon>
        <taxon>Ectothiorhodospiraceae</taxon>
        <taxon>Alkalilimnicola</taxon>
    </lineage>
</organism>
<evidence type="ECO:0000259" key="3">
    <source>
        <dbReference type="PROSITE" id="PS50110"/>
    </source>
</evidence>
<keyword evidence="2" id="KW-0597">Phosphoprotein</keyword>
<dbReference type="Pfam" id="PF04397">
    <property type="entry name" value="LytTR"/>
    <property type="match status" value="1"/>
</dbReference>
<evidence type="ECO:0000313" key="6">
    <source>
        <dbReference type="Proteomes" id="UP000256763"/>
    </source>
</evidence>
<keyword evidence="6" id="KW-1185">Reference proteome</keyword>
<dbReference type="Pfam" id="PF00072">
    <property type="entry name" value="Response_reg"/>
    <property type="match status" value="1"/>
</dbReference>
<dbReference type="Gene3D" id="2.40.50.1020">
    <property type="entry name" value="LytTr DNA-binding domain"/>
    <property type="match status" value="1"/>
</dbReference>
<comment type="caution">
    <text evidence="5">The sequence shown here is derived from an EMBL/GenBank/DDBJ whole genome shotgun (WGS) entry which is preliminary data.</text>
</comment>
<name>A0A3E0WFS0_9GAMM</name>
<reference evidence="6" key="1">
    <citation type="submission" date="2017-05" db="EMBL/GenBank/DDBJ databases">
        <authorList>
            <person name="Sharma S."/>
            <person name="Sidhu C."/>
            <person name="Pinnaka A.K."/>
        </authorList>
    </citation>
    <scope>NUCLEOTIDE SEQUENCE [LARGE SCALE GENOMIC DNA]</scope>
    <source>
        <strain evidence="6">AK93</strain>
    </source>
</reference>
<evidence type="ECO:0000256" key="1">
    <source>
        <dbReference type="ARBA" id="ARBA00023012"/>
    </source>
</evidence>
<sequence length="253" mass="29610">MSIRALIADDEPELTRELERQLRQAWPDLATIYHAANGHEALRLLGEQQPEVAFLDIRMPGLSGLEVAKRLHHACQIVFVTAYDHYAVEAFEREAVDYLLKPVREERLETTVARLQQRLALPSGNARDVSELLERVSRALDHRPEAHLQWLQASIGERIRLIPVAEVLYLRAEDKYTVIRTQEGHYPIRTPLKELENRLDPNHFWRIHRNCIVNAYQIHSISRDFRGRYNLTLRDCDDTLTVSRSYAERFRQM</sequence>
<dbReference type="Proteomes" id="UP000256763">
    <property type="component" value="Unassembled WGS sequence"/>
</dbReference>
<dbReference type="SMART" id="SM00448">
    <property type="entry name" value="REC"/>
    <property type="match status" value="1"/>
</dbReference>
<dbReference type="PROSITE" id="PS50930">
    <property type="entry name" value="HTH_LYTTR"/>
    <property type="match status" value="1"/>
</dbReference>
<protein>
    <recommendedName>
        <fullName evidence="7">DNA-binding response regulator</fullName>
    </recommendedName>
</protein>
<dbReference type="GO" id="GO:0003677">
    <property type="term" value="F:DNA binding"/>
    <property type="evidence" value="ECO:0007669"/>
    <property type="project" value="InterPro"/>
</dbReference>
<proteinExistence type="predicted"/>
<accession>A0A3E0WFS0</accession>
<dbReference type="EMBL" id="NFZW01000040">
    <property type="protein sequence ID" value="RFA31792.1"/>
    <property type="molecule type" value="Genomic_DNA"/>
</dbReference>